<dbReference type="InterPro" id="IPR016181">
    <property type="entry name" value="Acyl_CoA_acyltransferase"/>
</dbReference>
<dbReference type="PROSITE" id="PS51729">
    <property type="entry name" value="GNAT_YJDJ"/>
    <property type="match status" value="1"/>
</dbReference>
<comment type="caution">
    <text evidence="3">The sequence shown here is derived from an EMBL/GenBank/DDBJ whole genome shotgun (WGS) entry which is preliminary data.</text>
</comment>
<evidence type="ECO:0000259" key="1">
    <source>
        <dbReference type="PROSITE" id="PS51186"/>
    </source>
</evidence>
<dbReference type="PANTHER" id="PTHR31435">
    <property type="entry name" value="PROTEIN NATD1"/>
    <property type="match status" value="1"/>
</dbReference>
<keyword evidence="3" id="KW-0012">Acyltransferase</keyword>
<evidence type="ECO:0000313" key="4">
    <source>
        <dbReference type="Proteomes" id="UP001597506"/>
    </source>
</evidence>
<evidence type="ECO:0000313" key="3">
    <source>
        <dbReference type="EMBL" id="MFD2679690.1"/>
    </source>
</evidence>
<sequence length="91" mass="10348">MVEIKKGNDKFYVGDNQENPLAEIHFIKNGETLTVDHTFVSDELRGQGVAGKLVKRIADFAREENMKINPECTYAKKKLEGSEDYQDILSK</sequence>
<dbReference type="Proteomes" id="UP001597506">
    <property type="component" value="Unassembled WGS sequence"/>
</dbReference>
<protein>
    <submittedName>
        <fullName evidence="3">GNAT family N-acetyltransferase</fullName>
        <ecNumber evidence="3">2.3.1.-</ecNumber>
    </submittedName>
</protein>
<organism evidence="3 4">
    <name type="scientific">Bacillus seohaeanensis</name>
    <dbReference type="NCBI Taxonomy" id="284580"/>
    <lineage>
        <taxon>Bacteria</taxon>
        <taxon>Bacillati</taxon>
        <taxon>Bacillota</taxon>
        <taxon>Bacilli</taxon>
        <taxon>Bacillales</taxon>
        <taxon>Bacillaceae</taxon>
        <taxon>Bacillus</taxon>
    </lineage>
</organism>
<dbReference type="EC" id="2.3.1.-" evidence="3"/>
<feature type="domain" description="N-acetyltransferase" evidence="2">
    <location>
        <begin position="3"/>
        <end position="90"/>
    </location>
</feature>
<gene>
    <name evidence="3" type="ORF">ACFSUL_02880</name>
</gene>
<keyword evidence="4" id="KW-1185">Reference proteome</keyword>
<dbReference type="InterPro" id="IPR031165">
    <property type="entry name" value="GNAT_YJDJ"/>
</dbReference>
<dbReference type="SUPFAM" id="SSF55729">
    <property type="entry name" value="Acyl-CoA N-acyltransferases (Nat)"/>
    <property type="match status" value="1"/>
</dbReference>
<dbReference type="GO" id="GO:0016746">
    <property type="term" value="F:acyltransferase activity"/>
    <property type="evidence" value="ECO:0007669"/>
    <property type="project" value="UniProtKB-KW"/>
</dbReference>
<name>A0ABW5RN45_9BACI</name>
<dbReference type="PANTHER" id="PTHR31435:SF10">
    <property type="entry name" value="BSR4717 PROTEIN"/>
    <property type="match status" value="1"/>
</dbReference>
<dbReference type="CDD" id="cd04301">
    <property type="entry name" value="NAT_SF"/>
    <property type="match status" value="1"/>
</dbReference>
<dbReference type="EMBL" id="JBHUMF010000007">
    <property type="protein sequence ID" value="MFD2679690.1"/>
    <property type="molecule type" value="Genomic_DNA"/>
</dbReference>
<dbReference type="Pfam" id="PF14542">
    <property type="entry name" value="Acetyltransf_CG"/>
    <property type="match status" value="1"/>
</dbReference>
<dbReference type="Gene3D" id="3.40.630.30">
    <property type="match status" value="1"/>
</dbReference>
<reference evidence="4" key="1">
    <citation type="journal article" date="2019" name="Int. J. Syst. Evol. Microbiol.">
        <title>The Global Catalogue of Microorganisms (GCM) 10K type strain sequencing project: providing services to taxonomists for standard genome sequencing and annotation.</title>
        <authorList>
            <consortium name="The Broad Institute Genomics Platform"/>
            <consortium name="The Broad Institute Genome Sequencing Center for Infectious Disease"/>
            <person name="Wu L."/>
            <person name="Ma J."/>
        </authorList>
    </citation>
    <scope>NUCLEOTIDE SEQUENCE [LARGE SCALE GENOMIC DNA]</scope>
    <source>
        <strain evidence="4">KCTC 3913</strain>
    </source>
</reference>
<dbReference type="InterPro" id="IPR000182">
    <property type="entry name" value="GNAT_dom"/>
</dbReference>
<feature type="domain" description="N-acetyltransferase" evidence="1">
    <location>
        <begin position="1"/>
        <end position="91"/>
    </location>
</feature>
<dbReference type="RefSeq" id="WP_377932517.1">
    <property type="nucleotide sequence ID" value="NZ_JBHUMF010000007.1"/>
</dbReference>
<proteinExistence type="predicted"/>
<accession>A0ABW5RN45</accession>
<keyword evidence="3" id="KW-0808">Transferase</keyword>
<dbReference type="PROSITE" id="PS51186">
    <property type="entry name" value="GNAT"/>
    <property type="match status" value="1"/>
</dbReference>
<evidence type="ECO:0000259" key="2">
    <source>
        <dbReference type="PROSITE" id="PS51729"/>
    </source>
</evidence>
<dbReference type="InterPro" id="IPR045057">
    <property type="entry name" value="Gcn5-rel_NAT"/>
</dbReference>